<keyword evidence="8 11" id="KW-0496">Mitochondrion</keyword>
<dbReference type="InterPro" id="IPR013833">
    <property type="entry name" value="Cyt_c_oxidase_su3_a-hlx"/>
</dbReference>
<comment type="function">
    <text evidence="8">Component of the cytochrome c oxidase, the last enzyme in the mitochondrial electron transport chain which drives oxidative phosphorylation. The respiratory chain contains 3 multisubunit complexes succinate dehydrogenase (complex II, CII), ubiquinol-cytochrome c oxidoreductase (cytochrome b-c1 complex, complex III, CIII) and cytochrome c oxidase (complex IV, CIV), that cooperate to transfer electrons derived from NADH and succinate to molecular oxygen, creating an electrochemical gradient over the inner membrane that drives transmembrane transport and the ATP synthase. Cytochrome c oxidase is the component of the respiratory chain that catalyzes the reduction of oxygen to water. Electrons originating from reduced cytochrome c in the intermembrane space (IMS) are transferred via the dinuclear copper A center (CU(A)) of subunit 2 and heme A of subunit 1 to the active site in subunit 1, a binuclear center (BNC) formed by heme A3 and copper B (CU(B)). The BNC reduces molecular oxygen to 2 water molecules using 4 electrons from cytochrome c in the IMS and 4 protons from the mitochondrial matrix.</text>
</comment>
<dbReference type="InterPro" id="IPR033945">
    <property type="entry name" value="Cyt_c_oxase_su3_dom"/>
</dbReference>
<feature type="transmembrane region" description="Helical" evidence="9">
    <location>
        <begin position="160"/>
        <end position="177"/>
    </location>
</feature>
<feature type="transmembrane region" description="Helical" evidence="9">
    <location>
        <begin position="81"/>
        <end position="108"/>
    </location>
</feature>
<dbReference type="InterPro" id="IPR035973">
    <property type="entry name" value="Cyt_c_oxidase_su3-like_sf"/>
</dbReference>
<evidence type="ECO:0000256" key="1">
    <source>
        <dbReference type="ARBA" id="ARBA00004141"/>
    </source>
</evidence>
<reference evidence="11" key="1">
    <citation type="submission" date="2022-04" db="EMBL/GenBank/DDBJ databases">
        <title>Independent Mitochondrial genome fragmentation occurred three times in Menoponidae chewing lice and once in Laemobothriidae chewing lice.</title>
        <authorList>
            <person name="Dong Y."/>
            <person name="Shao R."/>
        </authorList>
    </citation>
    <scope>NUCLEOTIDE SEQUENCE</scope>
</reference>
<dbReference type="Gene3D" id="1.20.120.80">
    <property type="entry name" value="Cytochrome c oxidase, subunit III, four-helix bundle"/>
    <property type="match status" value="1"/>
</dbReference>
<evidence type="ECO:0000256" key="9">
    <source>
        <dbReference type="SAM" id="Phobius"/>
    </source>
</evidence>
<dbReference type="AlphaFoldDB" id="A0A9Y1YSA9"/>
<keyword evidence="6 9" id="KW-1133">Transmembrane helix</keyword>
<evidence type="ECO:0000256" key="7">
    <source>
        <dbReference type="ARBA" id="ARBA00023136"/>
    </source>
</evidence>
<keyword evidence="5" id="KW-1278">Translocase</keyword>
<evidence type="ECO:0000256" key="3">
    <source>
        <dbReference type="ARBA" id="ARBA00015944"/>
    </source>
</evidence>
<evidence type="ECO:0000259" key="10">
    <source>
        <dbReference type="PROSITE" id="PS50253"/>
    </source>
</evidence>
<comment type="subcellular location">
    <subcellularLocation>
        <location evidence="1">Membrane</location>
        <topology evidence="1">Multi-pass membrane protein</topology>
    </subcellularLocation>
</comment>
<dbReference type="SUPFAM" id="SSF81452">
    <property type="entry name" value="Cytochrome c oxidase subunit III-like"/>
    <property type="match status" value="1"/>
</dbReference>
<dbReference type="PANTHER" id="PTHR11403">
    <property type="entry name" value="CYTOCHROME C OXIDASE SUBUNIT III"/>
    <property type="match status" value="1"/>
</dbReference>
<dbReference type="RefSeq" id="YP_010890546.1">
    <property type="nucleotide sequence ID" value="NC_080978.1"/>
</dbReference>
<evidence type="ECO:0000256" key="8">
    <source>
        <dbReference type="RuleBase" id="RU003375"/>
    </source>
</evidence>
<name>A0A9Y1YSA9_9NEOP</name>
<dbReference type="Pfam" id="PF00510">
    <property type="entry name" value="COX3"/>
    <property type="match status" value="1"/>
</dbReference>
<comment type="similarity">
    <text evidence="2 8">Belongs to the cytochrome c oxidase subunit 3 family.</text>
</comment>
<dbReference type="GO" id="GO:0005739">
    <property type="term" value="C:mitochondrion"/>
    <property type="evidence" value="ECO:0007669"/>
    <property type="project" value="TreeGrafter"/>
</dbReference>
<dbReference type="InterPro" id="IPR000298">
    <property type="entry name" value="Cyt_c_oxidase-like_su3"/>
</dbReference>
<sequence length="264" mass="30133">MMLKHGFFSFHIVDMSPWPLYLSSGVFMVITSILYSMNFGLDYNLYLSLIFTVLSFYGWLRDVVSEGFLEGNHTLLVQKGLKMGMILFIVSEVLFFLSFFWSLFYCSISPSVEIYSWPPVGVVSLDPMGVPLLGTLVLISSGVSITWSHHSTMEGNKDDTMTSLVLTILMGVTFTALQCMEYFETSFSISDSIFGSIFFMSTGFHGIHVIIGTSMLTVCLFRVMKDQFSAKHHVGYEASIWYWHFVDVVWLLLYLCAYWWGKSF</sequence>
<dbReference type="PROSITE" id="PS50253">
    <property type="entry name" value="COX3"/>
    <property type="match status" value="1"/>
</dbReference>
<feature type="transmembrane region" description="Helical" evidence="9">
    <location>
        <begin position="241"/>
        <end position="261"/>
    </location>
</feature>
<keyword evidence="4 8" id="KW-0812">Transmembrane</keyword>
<dbReference type="InterPro" id="IPR024791">
    <property type="entry name" value="Cyt_c/ubiquinol_Oxase_su3"/>
</dbReference>
<dbReference type="Gene3D" id="1.10.287.70">
    <property type="match status" value="1"/>
</dbReference>
<dbReference type="GeneID" id="83244218"/>
<dbReference type="GO" id="GO:0006123">
    <property type="term" value="P:mitochondrial electron transport, cytochrome c to oxygen"/>
    <property type="evidence" value="ECO:0007669"/>
    <property type="project" value="TreeGrafter"/>
</dbReference>
<geneLocation type="mitochondrion" evidence="11"/>
<organism evidence="11">
    <name type="scientific">Franciscoloa roseicapillae</name>
    <dbReference type="NCBI Taxonomy" id="2965268"/>
    <lineage>
        <taxon>Eukaryota</taxon>
        <taxon>Metazoa</taxon>
        <taxon>Ecdysozoa</taxon>
        <taxon>Arthropoda</taxon>
        <taxon>Hexapoda</taxon>
        <taxon>Insecta</taxon>
        <taxon>Pterygota</taxon>
        <taxon>Neoptera</taxon>
        <taxon>Paraneoptera</taxon>
        <taxon>Psocodea</taxon>
        <taxon>Troctomorpha</taxon>
        <taxon>Phthiraptera</taxon>
        <taxon>Amblycera</taxon>
        <taxon>Menoponidae</taxon>
        <taxon>Franciscoloa</taxon>
    </lineage>
</organism>
<evidence type="ECO:0000256" key="4">
    <source>
        <dbReference type="ARBA" id="ARBA00022692"/>
    </source>
</evidence>
<dbReference type="GO" id="GO:0016020">
    <property type="term" value="C:membrane"/>
    <property type="evidence" value="ECO:0007669"/>
    <property type="project" value="UniProtKB-SubCell"/>
</dbReference>
<feature type="transmembrane region" description="Helical" evidence="9">
    <location>
        <begin position="20"/>
        <end position="37"/>
    </location>
</feature>
<gene>
    <name evidence="11" type="primary">cox3</name>
</gene>
<protein>
    <recommendedName>
        <fullName evidence="3 8">Cytochrome c oxidase subunit 3</fullName>
    </recommendedName>
</protein>
<dbReference type="CDD" id="cd01665">
    <property type="entry name" value="Cyt_c_Oxidase_III"/>
    <property type="match status" value="1"/>
</dbReference>
<feature type="domain" description="Heme-copper oxidase subunit III family profile" evidence="10">
    <location>
        <begin position="6"/>
        <end position="262"/>
    </location>
</feature>
<feature type="transmembrane region" description="Helical" evidence="9">
    <location>
        <begin position="43"/>
        <end position="60"/>
    </location>
</feature>
<dbReference type="PANTHER" id="PTHR11403:SF7">
    <property type="entry name" value="CYTOCHROME C OXIDASE SUBUNIT 3"/>
    <property type="match status" value="1"/>
</dbReference>
<accession>A0A9Y1YSA9</accession>
<dbReference type="EMBL" id="ON303709">
    <property type="protein sequence ID" value="WIM51588.1"/>
    <property type="molecule type" value="Genomic_DNA"/>
</dbReference>
<proteinExistence type="inferred from homology"/>
<evidence type="ECO:0000256" key="2">
    <source>
        <dbReference type="ARBA" id="ARBA00010581"/>
    </source>
</evidence>
<evidence type="ECO:0000256" key="6">
    <source>
        <dbReference type="ARBA" id="ARBA00022989"/>
    </source>
</evidence>
<dbReference type="GO" id="GO:0004129">
    <property type="term" value="F:cytochrome-c oxidase activity"/>
    <property type="evidence" value="ECO:0007669"/>
    <property type="project" value="InterPro"/>
</dbReference>
<evidence type="ECO:0000256" key="5">
    <source>
        <dbReference type="ARBA" id="ARBA00022967"/>
    </source>
</evidence>
<dbReference type="FunFam" id="1.20.120.80:FF:000002">
    <property type="entry name" value="Cytochrome c oxidase subunit 3"/>
    <property type="match status" value="1"/>
</dbReference>
<feature type="transmembrane region" description="Helical" evidence="9">
    <location>
        <begin position="197"/>
        <end position="221"/>
    </location>
</feature>
<keyword evidence="7 9" id="KW-0472">Membrane</keyword>
<evidence type="ECO:0000313" key="11">
    <source>
        <dbReference type="EMBL" id="WIM51588.1"/>
    </source>
</evidence>